<organism evidence="2">
    <name type="scientific">Physcomitrium patens</name>
    <name type="common">Spreading-leaved earth moss</name>
    <name type="synonym">Physcomitrella patens</name>
    <dbReference type="NCBI Taxonomy" id="3218"/>
    <lineage>
        <taxon>Eukaryota</taxon>
        <taxon>Viridiplantae</taxon>
        <taxon>Streptophyta</taxon>
        <taxon>Embryophyta</taxon>
        <taxon>Bryophyta</taxon>
        <taxon>Bryophytina</taxon>
        <taxon>Bryopsida</taxon>
        <taxon>Funariidae</taxon>
        <taxon>Funariales</taxon>
        <taxon>Funariaceae</taxon>
        <taxon>Physcomitrium</taxon>
    </lineage>
</organism>
<reference evidence="2 4" key="2">
    <citation type="journal article" date="2018" name="Plant J.">
        <title>The Physcomitrella patens chromosome-scale assembly reveals moss genome structure and evolution.</title>
        <authorList>
            <person name="Lang D."/>
            <person name="Ullrich K.K."/>
            <person name="Murat F."/>
            <person name="Fuchs J."/>
            <person name="Jenkins J."/>
            <person name="Haas F.B."/>
            <person name="Piednoel M."/>
            <person name="Gundlach H."/>
            <person name="Van Bel M."/>
            <person name="Meyberg R."/>
            <person name="Vives C."/>
            <person name="Morata J."/>
            <person name="Symeonidi A."/>
            <person name="Hiss M."/>
            <person name="Muchero W."/>
            <person name="Kamisugi Y."/>
            <person name="Saleh O."/>
            <person name="Blanc G."/>
            <person name="Decker E.L."/>
            <person name="van Gessel N."/>
            <person name="Grimwood J."/>
            <person name="Hayes R.D."/>
            <person name="Graham S.W."/>
            <person name="Gunter L.E."/>
            <person name="McDaniel S.F."/>
            <person name="Hoernstein S.N.W."/>
            <person name="Larsson A."/>
            <person name="Li F.W."/>
            <person name="Perroud P.F."/>
            <person name="Phillips J."/>
            <person name="Ranjan P."/>
            <person name="Rokshar D.S."/>
            <person name="Rothfels C.J."/>
            <person name="Schneider L."/>
            <person name="Shu S."/>
            <person name="Stevenson D.W."/>
            <person name="Thummler F."/>
            <person name="Tillich M."/>
            <person name="Villarreal Aguilar J.C."/>
            <person name="Widiez T."/>
            <person name="Wong G.K."/>
            <person name="Wymore A."/>
            <person name="Zhang Y."/>
            <person name="Zimmer A.D."/>
            <person name="Quatrano R.S."/>
            <person name="Mayer K.F.X."/>
            <person name="Goodstein D."/>
            <person name="Casacuberta J.M."/>
            <person name="Vandepoele K."/>
            <person name="Reski R."/>
            <person name="Cuming A.C."/>
            <person name="Tuskan G.A."/>
            <person name="Maumus F."/>
            <person name="Salse J."/>
            <person name="Schmutz J."/>
            <person name="Rensing S.A."/>
        </authorList>
    </citation>
    <scope>NUCLEOTIDE SEQUENCE [LARGE SCALE GENOMIC DNA]</scope>
    <source>
        <strain evidence="3 4">cv. Gransden 2004</strain>
    </source>
</reference>
<evidence type="ECO:0000259" key="1">
    <source>
        <dbReference type="PROSITE" id="PS50873"/>
    </source>
</evidence>
<evidence type="ECO:0000313" key="4">
    <source>
        <dbReference type="Proteomes" id="UP000006727"/>
    </source>
</evidence>
<dbReference type="InParanoid" id="A0A2K1JD99"/>
<reference evidence="3" key="3">
    <citation type="submission" date="2020-12" db="UniProtKB">
        <authorList>
            <consortium name="EnsemblPlants"/>
        </authorList>
    </citation>
    <scope>IDENTIFICATION</scope>
</reference>
<proteinExistence type="predicted"/>
<gene>
    <name evidence="2" type="ORF">PHYPA_019784</name>
</gene>
<feature type="domain" description="Plant heme peroxidase family profile" evidence="1">
    <location>
        <begin position="1"/>
        <end position="82"/>
    </location>
</feature>
<dbReference type="InterPro" id="IPR002016">
    <property type="entry name" value="Haem_peroxidase"/>
</dbReference>
<dbReference type="AlphaFoldDB" id="A0A2K1JD99"/>
<dbReference type="EMBL" id="ABEU02000015">
    <property type="protein sequence ID" value="PNR39506.1"/>
    <property type="molecule type" value="Genomic_DNA"/>
</dbReference>
<keyword evidence="4" id="KW-1185">Reference proteome</keyword>
<dbReference type="PROSITE" id="PS50873">
    <property type="entry name" value="PEROXIDASE_4"/>
    <property type="match status" value="1"/>
</dbReference>
<dbReference type="GO" id="GO:0004601">
    <property type="term" value="F:peroxidase activity"/>
    <property type="evidence" value="ECO:0007669"/>
    <property type="project" value="InterPro"/>
</dbReference>
<evidence type="ECO:0000313" key="2">
    <source>
        <dbReference type="EMBL" id="PNR39506.1"/>
    </source>
</evidence>
<sequence>MVFDNYYYINLMTNQGLLHIDFEIAWNSQVKPFIVVYAKDNPLCHKNFAMAFTKLSEHDPLISTQGEVQKYGKAKKGCSKIYTFRDMDRR</sequence>
<evidence type="ECO:0000313" key="3">
    <source>
        <dbReference type="EnsemblPlants" id="PAC:32927061.CDS.1"/>
    </source>
</evidence>
<name>A0A2K1JD99_PHYPA</name>
<dbReference type="Gramene" id="Pp3c15_15230V3.2">
    <property type="protein sequence ID" value="PAC:32927062.CDS.1"/>
    <property type="gene ID" value="Pp3c15_15230"/>
</dbReference>
<dbReference type="EnsemblPlants" id="Pp3c15_15230V3.2">
    <property type="protein sequence ID" value="PAC:32927062.CDS.1"/>
    <property type="gene ID" value="Pp3c15_15230"/>
</dbReference>
<dbReference type="InterPro" id="IPR010255">
    <property type="entry name" value="Haem_peroxidase_sf"/>
</dbReference>
<reference evidence="2 4" key="1">
    <citation type="journal article" date="2008" name="Science">
        <title>The Physcomitrella genome reveals evolutionary insights into the conquest of land by plants.</title>
        <authorList>
            <person name="Rensing S."/>
            <person name="Lang D."/>
            <person name="Zimmer A."/>
            <person name="Terry A."/>
            <person name="Salamov A."/>
            <person name="Shapiro H."/>
            <person name="Nishiyama T."/>
            <person name="Perroud P.-F."/>
            <person name="Lindquist E."/>
            <person name="Kamisugi Y."/>
            <person name="Tanahashi T."/>
            <person name="Sakakibara K."/>
            <person name="Fujita T."/>
            <person name="Oishi K."/>
            <person name="Shin-I T."/>
            <person name="Kuroki Y."/>
            <person name="Toyoda A."/>
            <person name="Suzuki Y."/>
            <person name="Hashimoto A."/>
            <person name="Yamaguchi K."/>
            <person name="Sugano A."/>
            <person name="Kohara Y."/>
            <person name="Fujiyama A."/>
            <person name="Anterola A."/>
            <person name="Aoki S."/>
            <person name="Ashton N."/>
            <person name="Barbazuk W.B."/>
            <person name="Barker E."/>
            <person name="Bennetzen J."/>
            <person name="Bezanilla M."/>
            <person name="Blankenship R."/>
            <person name="Cho S.H."/>
            <person name="Dutcher S."/>
            <person name="Estelle M."/>
            <person name="Fawcett J.A."/>
            <person name="Gundlach H."/>
            <person name="Hanada K."/>
            <person name="Heyl A."/>
            <person name="Hicks K.A."/>
            <person name="Hugh J."/>
            <person name="Lohr M."/>
            <person name="Mayer K."/>
            <person name="Melkozernov A."/>
            <person name="Murata T."/>
            <person name="Nelson D."/>
            <person name="Pils B."/>
            <person name="Prigge M."/>
            <person name="Reiss B."/>
            <person name="Renner T."/>
            <person name="Rombauts S."/>
            <person name="Rushton P."/>
            <person name="Sanderfoot A."/>
            <person name="Schween G."/>
            <person name="Shiu S.-H."/>
            <person name="Stueber K."/>
            <person name="Theodoulou F.L."/>
            <person name="Tu H."/>
            <person name="Van de Peer Y."/>
            <person name="Verrier P.J."/>
            <person name="Waters E."/>
            <person name="Wood A."/>
            <person name="Yang L."/>
            <person name="Cove D."/>
            <person name="Cuming A."/>
            <person name="Hasebe M."/>
            <person name="Lucas S."/>
            <person name="Mishler D.B."/>
            <person name="Reski R."/>
            <person name="Grigoriev I."/>
            <person name="Quatrano R.S."/>
            <person name="Boore J.L."/>
        </authorList>
    </citation>
    <scope>NUCLEOTIDE SEQUENCE [LARGE SCALE GENOMIC DNA]</scope>
    <source>
        <strain evidence="3 4">cv. Gransden 2004</strain>
    </source>
</reference>
<dbReference type="Proteomes" id="UP000006727">
    <property type="component" value="Chromosome 15"/>
</dbReference>
<dbReference type="Gene3D" id="1.10.520.10">
    <property type="match status" value="1"/>
</dbReference>
<dbReference type="EnsemblPlants" id="Pp3c15_15230V3.1">
    <property type="protein sequence ID" value="PAC:32927061.CDS.1"/>
    <property type="gene ID" value="Pp3c15_15230"/>
</dbReference>
<dbReference type="GO" id="GO:0006979">
    <property type="term" value="P:response to oxidative stress"/>
    <property type="evidence" value="ECO:0007669"/>
    <property type="project" value="InterPro"/>
</dbReference>
<dbReference type="SUPFAM" id="SSF48113">
    <property type="entry name" value="Heme-dependent peroxidases"/>
    <property type="match status" value="1"/>
</dbReference>
<dbReference type="Gramene" id="Pp3c15_15230V3.1">
    <property type="protein sequence ID" value="PAC:32927061.CDS.1"/>
    <property type="gene ID" value="Pp3c15_15230"/>
</dbReference>
<dbReference type="STRING" id="3218.A0A2K1JD99"/>
<accession>A0A2K1JD99</accession>
<protein>
    <recommendedName>
        <fullName evidence="1">Plant heme peroxidase family profile domain-containing protein</fullName>
    </recommendedName>
</protein>
<dbReference type="PaxDb" id="3218-PP1S104_40V6.1"/>
<dbReference type="Gene3D" id="1.10.420.10">
    <property type="entry name" value="Peroxidase, domain 2"/>
    <property type="match status" value="1"/>
</dbReference>
<dbReference type="GO" id="GO:0020037">
    <property type="term" value="F:heme binding"/>
    <property type="evidence" value="ECO:0007669"/>
    <property type="project" value="InterPro"/>
</dbReference>